<dbReference type="PROSITE" id="PS00108">
    <property type="entry name" value="PROTEIN_KINASE_ST"/>
    <property type="match status" value="1"/>
</dbReference>
<evidence type="ECO:0000256" key="11">
    <source>
        <dbReference type="ARBA" id="ARBA00022777"/>
    </source>
</evidence>
<keyword evidence="12 19" id="KW-0067">ATP-binding</keyword>
<evidence type="ECO:0000256" key="1">
    <source>
        <dbReference type="ARBA" id="ARBA00004479"/>
    </source>
</evidence>
<dbReference type="EC" id="2.7.11.1" evidence="2"/>
<dbReference type="InterPro" id="IPR000719">
    <property type="entry name" value="Prot_kinase_dom"/>
</dbReference>
<dbReference type="InterPro" id="IPR021720">
    <property type="entry name" value="Malectin_dom"/>
</dbReference>
<evidence type="ECO:0000256" key="18">
    <source>
        <dbReference type="ARBA" id="ARBA00048679"/>
    </source>
</evidence>
<feature type="binding site" evidence="19">
    <location>
        <position position="639"/>
    </location>
    <ligand>
        <name>ATP</name>
        <dbReference type="ChEBI" id="CHEBI:30616"/>
    </ligand>
</feature>
<accession>A0A068UEH9</accession>
<dbReference type="PhylomeDB" id="A0A068UEH9"/>
<keyword evidence="6" id="KW-0808">Transferase</keyword>
<evidence type="ECO:0000256" key="10">
    <source>
        <dbReference type="ARBA" id="ARBA00022741"/>
    </source>
</evidence>
<evidence type="ECO:0000256" key="12">
    <source>
        <dbReference type="ARBA" id="ARBA00022840"/>
    </source>
</evidence>
<dbReference type="Pfam" id="PF11721">
    <property type="entry name" value="Malectin"/>
    <property type="match status" value="1"/>
</dbReference>
<evidence type="ECO:0000256" key="19">
    <source>
        <dbReference type="PROSITE-ProRule" id="PRU10141"/>
    </source>
</evidence>
<keyword evidence="10 19" id="KW-0547">Nucleotide-binding</keyword>
<dbReference type="Pfam" id="PF07714">
    <property type="entry name" value="PK_Tyr_Ser-Thr"/>
    <property type="match status" value="1"/>
</dbReference>
<evidence type="ECO:0000256" key="14">
    <source>
        <dbReference type="ARBA" id="ARBA00023136"/>
    </source>
</evidence>
<evidence type="ECO:0000256" key="15">
    <source>
        <dbReference type="ARBA" id="ARBA00023170"/>
    </source>
</evidence>
<evidence type="ECO:0000259" key="21">
    <source>
        <dbReference type="PROSITE" id="PS50011"/>
    </source>
</evidence>
<dbReference type="InterPro" id="IPR017441">
    <property type="entry name" value="Protein_kinase_ATP_BS"/>
</dbReference>
<dbReference type="SMART" id="SM00220">
    <property type="entry name" value="S_TKc"/>
    <property type="match status" value="1"/>
</dbReference>
<evidence type="ECO:0000256" key="2">
    <source>
        <dbReference type="ARBA" id="ARBA00012513"/>
    </source>
</evidence>
<organism evidence="22 23">
    <name type="scientific">Coffea canephora</name>
    <name type="common">Robusta coffee</name>
    <dbReference type="NCBI Taxonomy" id="49390"/>
    <lineage>
        <taxon>Eukaryota</taxon>
        <taxon>Viridiplantae</taxon>
        <taxon>Streptophyta</taxon>
        <taxon>Embryophyta</taxon>
        <taxon>Tracheophyta</taxon>
        <taxon>Spermatophyta</taxon>
        <taxon>Magnoliopsida</taxon>
        <taxon>eudicotyledons</taxon>
        <taxon>Gunneridae</taxon>
        <taxon>Pentapetalae</taxon>
        <taxon>asterids</taxon>
        <taxon>lamiids</taxon>
        <taxon>Gentianales</taxon>
        <taxon>Rubiaceae</taxon>
        <taxon>Ixoroideae</taxon>
        <taxon>Gardenieae complex</taxon>
        <taxon>Bertiereae - Coffeeae clade</taxon>
        <taxon>Coffeeae</taxon>
        <taxon>Coffea</taxon>
    </lineage>
</organism>
<evidence type="ECO:0000256" key="6">
    <source>
        <dbReference type="ARBA" id="ARBA00022679"/>
    </source>
</evidence>
<keyword evidence="4" id="KW-0597">Phosphoprotein</keyword>
<dbReference type="GO" id="GO:0016020">
    <property type="term" value="C:membrane"/>
    <property type="evidence" value="ECO:0007669"/>
    <property type="project" value="UniProtKB-SubCell"/>
</dbReference>
<dbReference type="InterPro" id="IPR001245">
    <property type="entry name" value="Ser-Thr/Tyr_kinase_cat_dom"/>
</dbReference>
<feature type="transmembrane region" description="Helical" evidence="20">
    <location>
        <begin position="550"/>
        <end position="573"/>
    </location>
</feature>
<dbReference type="Proteomes" id="UP000295252">
    <property type="component" value="Chromosome VII"/>
</dbReference>
<dbReference type="InterPro" id="IPR011009">
    <property type="entry name" value="Kinase-like_dom_sf"/>
</dbReference>
<keyword evidence="7 20" id="KW-0812">Transmembrane</keyword>
<keyword evidence="8" id="KW-0732">Signal</keyword>
<dbReference type="STRING" id="49390.A0A068UEH9"/>
<sequence>MLVSSSGNPCRGQSNWRNDAALPEFANAVTCDCSFENNTTCHVSSIVLKSLSLPGTLPAELVKLPYLREFDVSRNCLSGNIPPIWGTMQLVNMSLYGNRISGIIPKELGNISTLVNLTLDFNQLSGPIPPELGNLTRLKKLTLTSNNWSGELPVTLAKLTALTMFRIGDCNLTGSIPNFIENWKSIQNLVIQGSGLSGPIPPGIASLTNLTDLRISDLSGNETAFPLFSNATNMTRLILRSCNIAGQLPDYLGSLAHLKVLDVSFNKISGQIPRNLDTSNTVFMYLTGNNIIGSIPDGMLNSRVYRDLSYNNFTPSNSESSRIYSLALGRTTNRKSRTMITFPCLRSFQCQQNWSSLHINCGGGEVKIGDTSYEDDSQPGGPSKFYQSGTNWGFSSTGHFMDNESLTYVLSNGSRFSGNDANNLYSEARLSPLSLTYYGFCLLNGNYMVKLHFAEIKFTNDGTYRSLGRRIFDIHIQGKLIRKDFNIENNTIGGVNEPVVLNIPAVVSDSTLEIRFYWAGKGTTDIPDKGVYGPLISAISVDHVPSEHGLSVGAIVGIVLAVLFTVSLVLAILGWKFRMQPSRTTQQDVRGLDQQTGSFTLRQIKYATNNFDSSNIIGKGGFGSVYKGNLSDGTIIAVKQLSSKSTQGNREFLNEIGVISAVQHPNLVKLYGCCVEGDQLLLVYEYMENNSLGRALFGLEEHQLELDWPTRRKICVGIARGLAYLHGESRLKIVHRDIKASNVLLDKELNPKISDFGLARLHEDEDTHISTRVAGTFGYMAPEYAMRGYLTDKADVYSFGVVLLEIVSGKSNAGFKPKEEEEYLNLLDWAHLLKKEMKLMELVDSRLGPDVNENEIMLTIEIALLCTSISPAARPSMSTVVSMLEGRVEDQKSILDGSAWSASVKEISDEQYLLSTFDESQPQSTSSDLPFTASSTSASDLYPISLETGFLDDES</sequence>
<evidence type="ECO:0000256" key="8">
    <source>
        <dbReference type="ARBA" id="ARBA00022729"/>
    </source>
</evidence>
<dbReference type="InterPro" id="IPR008271">
    <property type="entry name" value="Ser/Thr_kinase_AS"/>
</dbReference>
<dbReference type="InterPro" id="IPR032675">
    <property type="entry name" value="LRR_dom_sf"/>
</dbReference>
<evidence type="ECO:0000313" key="22">
    <source>
        <dbReference type="EMBL" id="CDP06038.1"/>
    </source>
</evidence>
<proteinExistence type="predicted"/>
<keyword evidence="16" id="KW-0325">Glycoprotein</keyword>
<comment type="subcellular location">
    <subcellularLocation>
        <location evidence="1">Membrane</location>
        <topology evidence="1">Single-pass type I membrane protein</topology>
    </subcellularLocation>
</comment>
<evidence type="ECO:0000256" key="16">
    <source>
        <dbReference type="ARBA" id="ARBA00023180"/>
    </source>
</evidence>
<evidence type="ECO:0000256" key="17">
    <source>
        <dbReference type="ARBA" id="ARBA00047899"/>
    </source>
</evidence>
<dbReference type="GO" id="GO:0005524">
    <property type="term" value="F:ATP binding"/>
    <property type="evidence" value="ECO:0007669"/>
    <property type="project" value="UniProtKB-UniRule"/>
</dbReference>
<dbReference type="EMBL" id="HG739103">
    <property type="protein sequence ID" value="CDP06038.1"/>
    <property type="molecule type" value="Genomic_DNA"/>
</dbReference>
<dbReference type="Gene3D" id="3.80.10.10">
    <property type="entry name" value="Ribonuclease Inhibitor"/>
    <property type="match status" value="3"/>
</dbReference>
<evidence type="ECO:0000313" key="23">
    <source>
        <dbReference type="Proteomes" id="UP000295252"/>
    </source>
</evidence>
<evidence type="ECO:0000256" key="7">
    <source>
        <dbReference type="ARBA" id="ARBA00022692"/>
    </source>
</evidence>
<dbReference type="AlphaFoldDB" id="A0A068UEH9"/>
<name>A0A068UEH9_COFCA</name>
<dbReference type="PROSITE" id="PS50011">
    <property type="entry name" value="PROTEIN_KINASE_DOM"/>
    <property type="match status" value="1"/>
</dbReference>
<dbReference type="InterPro" id="IPR001611">
    <property type="entry name" value="Leu-rich_rpt"/>
</dbReference>
<dbReference type="GO" id="GO:0004674">
    <property type="term" value="F:protein serine/threonine kinase activity"/>
    <property type="evidence" value="ECO:0007669"/>
    <property type="project" value="UniProtKB-KW"/>
</dbReference>
<dbReference type="InParanoid" id="A0A068UEH9"/>
<evidence type="ECO:0000256" key="9">
    <source>
        <dbReference type="ARBA" id="ARBA00022737"/>
    </source>
</evidence>
<dbReference type="FunFam" id="3.80.10.10:FF:000383">
    <property type="entry name" value="Leucine-rich repeat receptor protein kinase EMS1"/>
    <property type="match status" value="1"/>
</dbReference>
<keyword evidence="15" id="KW-0675">Receptor</keyword>
<dbReference type="Gene3D" id="2.60.120.430">
    <property type="entry name" value="Galactose-binding lectin"/>
    <property type="match status" value="1"/>
</dbReference>
<gene>
    <name evidence="22" type="ORF">GSCOC_T00021388001</name>
</gene>
<dbReference type="Gramene" id="CDP06038">
    <property type="protein sequence ID" value="CDP06038"/>
    <property type="gene ID" value="GSCOC_T00021388001"/>
</dbReference>
<dbReference type="SUPFAM" id="SSF56112">
    <property type="entry name" value="Protein kinase-like (PK-like)"/>
    <property type="match status" value="1"/>
</dbReference>
<evidence type="ECO:0000256" key="13">
    <source>
        <dbReference type="ARBA" id="ARBA00022989"/>
    </source>
</evidence>
<dbReference type="Gene3D" id="3.30.200.20">
    <property type="entry name" value="Phosphorylase Kinase, domain 1"/>
    <property type="match status" value="1"/>
</dbReference>
<keyword evidence="9" id="KW-0677">Repeat</keyword>
<protein>
    <recommendedName>
        <fullName evidence="2">non-specific serine/threonine protein kinase</fullName>
        <ecNumber evidence="2">2.7.11.1</ecNumber>
    </recommendedName>
</protein>
<keyword evidence="14 20" id="KW-0472">Membrane</keyword>
<reference evidence="23" key="1">
    <citation type="journal article" date="2014" name="Science">
        <title>The coffee genome provides insight into the convergent evolution of caffeine biosynthesis.</title>
        <authorList>
            <person name="Denoeud F."/>
            <person name="Carretero-Paulet L."/>
            <person name="Dereeper A."/>
            <person name="Droc G."/>
            <person name="Guyot R."/>
            <person name="Pietrella M."/>
            <person name="Zheng C."/>
            <person name="Alberti A."/>
            <person name="Anthony F."/>
            <person name="Aprea G."/>
            <person name="Aury J.M."/>
            <person name="Bento P."/>
            <person name="Bernard M."/>
            <person name="Bocs S."/>
            <person name="Campa C."/>
            <person name="Cenci A."/>
            <person name="Combes M.C."/>
            <person name="Crouzillat D."/>
            <person name="Da Silva C."/>
            <person name="Daddiego L."/>
            <person name="De Bellis F."/>
            <person name="Dussert S."/>
            <person name="Garsmeur O."/>
            <person name="Gayraud T."/>
            <person name="Guignon V."/>
            <person name="Jahn K."/>
            <person name="Jamilloux V."/>
            <person name="Joet T."/>
            <person name="Labadie K."/>
            <person name="Lan T."/>
            <person name="Leclercq J."/>
            <person name="Lepelley M."/>
            <person name="Leroy T."/>
            <person name="Li L.T."/>
            <person name="Librado P."/>
            <person name="Lopez L."/>
            <person name="Munoz A."/>
            <person name="Noel B."/>
            <person name="Pallavicini A."/>
            <person name="Perrotta G."/>
            <person name="Poncet V."/>
            <person name="Pot D."/>
            <person name="Priyono X."/>
            <person name="Rigoreau M."/>
            <person name="Rouard M."/>
            <person name="Rozas J."/>
            <person name="Tranchant-Dubreuil C."/>
            <person name="VanBuren R."/>
            <person name="Zhang Q."/>
            <person name="Andrade A.C."/>
            <person name="Argout X."/>
            <person name="Bertrand B."/>
            <person name="de Kochko A."/>
            <person name="Graziosi G."/>
            <person name="Henry R.J."/>
            <person name="Jayarama X."/>
            <person name="Ming R."/>
            <person name="Nagai C."/>
            <person name="Rounsley S."/>
            <person name="Sankoff D."/>
            <person name="Giuliano G."/>
            <person name="Albert V.A."/>
            <person name="Wincker P."/>
            <person name="Lashermes P."/>
        </authorList>
    </citation>
    <scope>NUCLEOTIDE SEQUENCE [LARGE SCALE GENOMIC DNA]</scope>
    <source>
        <strain evidence="23">cv. DH200-94</strain>
    </source>
</reference>
<comment type="catalytic activity">
    <reaction evidence="17">
        <text>L-threonyl-[protein] + ATP = O-phospho-L-threonyl-[protein] + ADP + H(+)</text>
        <dbReference type="Rhea" id="RHEA:46608"/>
        <dbReference type="Rhea" id="RHEA-COMP:11060"/>
        <dbReference type="Rhea" id="RHEA-COMP:11605"/>
        <dbReference type="ChEBI" id="CHEBI:15378"/>
        <dbReference type="ChEBI" id="CHEBI:30013"/>
        <dbReference type="ChEBI" id="CHEBI:30616"/>
        <dbReference type="ChEBI" id="CHEBI:61977"/>
        <dbReference type="ChEBI" id="CHEBI:456216"/>
        <dbReference type="EC" id="2.7.11.1"/>
    </reaction>
</comment>
<evidence type="ECO:0000256" key="5">
    <source>
        <dbReference type="ARBA" id="ARBA00022614"/>
    </source>
</evidence>
<dbReference type="PANTHER" id="PTHR48006:SF81">
    <property type="entry name" value="PROTEIN KINASE DOMAIN-CONTAINING PROTEIN"/>
    <property type="match status" value="1"/>
</dbReference>
<keyword evidence="13 20" id="KW-1133">Transmembrane helix</keyword>
<dbReference type="InterPro" id="IPR051824">
    <property type="entry name" value="LRR_Rcpt-Like_S/T_Kinase"/>
</dbReference>
<keyword evidence="11" id="KW-0418">Kinase</keyword>
<keyword evidence="3" id="KW-0723">Serine/threonine-protein kinase</keyword>
<dbReference type="PANTHER" id="PTHR48006">
    <property type="entry name" value="LEUCINE-RICH REPEAT-CONTAINING PROTEIN DDB_G0281931-RELATED"/>
    <property type="match status" value="1"/>
</dbReference>
<evidence type="ECO:0000256" key="4">
    <source>
        <dbReference type="ARBA" id="ARBA00022553"/>
    </source>
</evidence>
<dbReference type="CDD" id="cd14066">
    <property type="entry name" value="STKc_IRAK"/>
    <property type="match status" value="1"/>
</dbReference>
<dbReference type="FunFam" id="2.60.120.430:FF:000004">
    <property type="entry name" value="Putative leucine-rich repeat receptor-like serine/threonine-protein kinase"/>
    <property type="match status" value="1"/>
</dbReference>
<evidence type="ECO:0000256" key="3">
    <source>
        <dbReference type="ARBA" id="ARBA00022527"/>
    </source>
</evidence>
<dbReference type="PROSITE" id="PS00107">
    <property type="entry name" value="PROTEIN_KINASE_ATP"/>
    <property type="match status" value="1"/>
</dbReference>
<keyword evidence="23" id="KW-1185">Reference proteome</keyword>
<feature type="domain" description="Protein kinase" evidence="21">
    <location>
        <begin position="611"/>
        <end position="888"/>
    </location>
</feature>
<dbReference type="FunFam" id="3.30.200.20:FF:000217">
    <property type="entry name" value="probable LRR receptor-like serine/threonine-protein kinase At1g53430"/>
    <property type="match status" value="1"/>
</dbReference>
<dbReference type="Pfam" id="PF00560">
    <property type="entry name" value="LRR_1"/>
    <property type="match status" value="4"/>
</dbReference>
<comment type="catalytic activity">
    <reaction evidence="18">
        <text>L-seryl-[protein] + ATP = O-phospho-L-seryl-[protein] + ADP + H(+)</text>
        <dbReference type="Rhea" id="RHEA:17989"/>
        <dbReference type="Rhea" id="RHEA-COMP:9863"/>
        <dbReference type="Rhea" id="RHEA-COMP:11604"/>
        <dbReference type="ChEBI" id="CHEBI:15378"/>
        <dbReference type="ChEBI" id="CHEBI:29999"/>
        <dbReference type="ChEBI" id="CHEBI:30616"/>
        <dbReference type="ChEBI" id="CHEBI:83421"/>
        <dbReference type="ChEBI" id="CHEBI:456216"/>
        <dbReference type="EC" id="2.7.11.1"/>
    </reaction>
</comment>
<dbReference type="Gene3D" id="1.10.510.10">
    <property type="entry name" value="Transferase(Phosphotransferase) domain 1"/>
    <property type="match status" value="1"/>
</dbReference>
<dbReference type="FunFam" id="1.10.510.10:FF:000044">
    <property type="entry name" value="Putative LRR receptor-like serine/threonine-protein kinase"/>
    <property type="match status" value="1"/>
</dbReference>
<keyword evidence="5" id="KW-0433">Leucine-rich repeat</keyword>
<dbReference type="OMA" id="DCYLENQ"/>
<evidence type="ECO:0000256" key="20">
    <source>
        <dbReference type="SAM" id="Phobius"/>
    </source>
</evidence>
<dbReference type="SUPFAM" id="SSF52058">
    <property type="entry name" value="L domain-like"/>
    <property type="match status" value="1"/>
</dbReference>